<sequence length="109" mass="12631">MKLSEETVTKKMNFLVNDMGLSSLEIAAFPPILAYNLEKRIIPRFSVIKILKSKANFRMIEAYPDAPRIEGAEHNRRKTQKMLDITKANAQIDMKTEDYCAKWQSIRIL</sequence>
<dbReference type="Proteomes" id="UP001374584">
    <property type="component" value="Unassembled WGS sequence"/>
</dbReference>
<keyword evidence="2" id="KW-0806">Transcription termination</keyword>
<comment type="similarity">
    <text evidence="1">Belongs to the mTERF family.</text>
</comment>
<reference evidence="4 5" key="1">
    <citation type="submission" date="2024-01" db="EMBL/GenBank/DDBJ databases">
        <title>The genomes of 5 underutilized Papilionoideae crops provide insights into root nodulation and disease resistanc.</title>
        <authorList>
            <person name="Jiang F."/>
        </authorList>
    </citation>
    <scope>NUCLEOTIDE SEQUENCE [LARGE SCALE GENOMIC DNA]</scope>
    <source>
        <strain evidence="4">JINMINGXINNONG_FW02</strain>
        <tissue evidence="4">Leaves</tissue>
    </source>
</reference>
<comment type="caution">
    <text evidence="4">The sequence shown here is derived from an EMBL/GenBank/DDBJ whole genome shotgun (WGS) entry which is preliminary data.</text>
</comment>
<proteinExistence type="inferred from homology"/>
<keyword evidence="3" id="KW-0809">Transit peptide</keyword>
<dbReference type="InterPro" id="IPR003690">
    <property type="entry name" value="MTERF"/>
</dbReference>
<evidence type="ECO:0000256" key="1">
    <source>
        <dbReference type="ARBA" id="ARBA00007692"/>
    </source>
</evidence>
<name>A0AAN9LD53_PHACN</name>
<gene>
    <name evidence="4" type="ORF">VNO80_30405</name>
</gene>
<dbReference type="PANTHER" id="PTHR13068">
    <property type="entry name" value="CGI-12 PROTEIN-RELATED"/>
    <property type="match status" value="1"/>
</dbReference>
<keyword evidence="2" id="KW-0805">Transcription regulation</keyword>
<dbReference type="GO" id="GO:0003676">
    <property type="term" value="F:nucleic acid binding"/>
    <property type="evidence" value="ECO:0007669"/>
    <property type="project" value="InterPro"/>
</dbReference>
<dbReference type="Gene3D" id="1.25.70.10">
    <property type="entry name" value="Transcription termination factor 3, mitochondrial"/>
    <property type="match status" value="1"/>
</dbReference>
<keyword evidence="2" id="KW-0804">Transcription</keyword>
<keyword evidence="5" id="KW-1185">Reference proteome</keyword>
<evidence type="ECO:0000313" key="5">
    <source>
        <dbReference type="Proteomes" id="UP001374584"/>
    </source>
</evidence>
<dbReference type="AlphaFoldDB" id="A0AAN9LD53"/>
<protein>
    <submittedName>
        <fullName evidence="4">Uncharacterized protein</fullName>
    </submittedName>
</protein>
<evidence type="ECO:0000313" key="4">
    <source>
        <dbReference type="EMBL" id="KAK7333629.1"/>
    </source>
</evidence>
<dbReference type="InterPro" id="IPR038538">
    <property type="entry name" value="MTERF_sf"/>
</dbReference>
<evidence type="ECO:0000256" key="2">
    <source>
        <dbReference type="ARBA" id="ARBA00022472"/>
    </source>
</evidence>
<evidence type="ECO:0000256" key="3">
    <source>
        <dbReference type="ARBA" id="ARBA00022946"/>
    </source>
</evidence>
<dbReference type="GO" id="GO:0006353">
    <property type="term" value="P:DNA-templated transcription termination"/>
    <property type="evidence" value="ECO:0007669"/>
    <property type="project" value="UniProtKB-KW"/>
</dbReference>
<accession>A0AAN9LD53</accession>
<dbReference type="PANTHER" id="PTHR13068:SF133">
    <property type="entry name" value="MITOCHONDRIAL TRANSCRIPTION TERMINATION FACTOR FAMILY PROTEIN"/>
    <property type="match status" value="1"/>
</dbReference>
<organism evidence="4 5">
    <name type="scientific">Phaseolus coccineus</name>
    <name type="common">Scarlet runner bean</name>
    <name type="synonym">Phaseolus multiflorus</name>
    <dbReference type="NCBI Taxonomy" id="3886"/>
    <lineage>
        <taxon>Eukaryota</taxon>
        <taxon>Viridiplantae</taxon>
        <taxon>Streptophyta</taxon>
        <taxon>Embryophyta</taxon>
        <taxon>Tracheophyta</taxon>
        <taxon>Spermatophyta</taxon>
        <taxon>Magnoliopsida</taxon>
        <taxon>eudicotyledons</taxon>
        <taxon>Gunneridae</taxon>
        <taxon>Pentapetalae</taxon>
        <taxon>rosids</taxon>
        <taxon>fabids</taxon>
        <taxon>Fabales</taxon>
        <taxon>Fabaceae</taxon>
        <taxon>Papilionoideae</taxon>
        <taxon>50 kb inversion clade</taxon>
        <taxon>NPAAA clade</taxon>
        <taxon>indigoferoid/millettioid clade</taxon>
        <taxon>Phaseoleae</taxon>
        <taxon>Phaseolus</taxon>
    </lineage>
</organism>
<dbReference type="Pfam" id="PF02536">
    <property type="entry name" value="mTERF"/>
    <property type="match status" value="1"/>
</dbReference>
<dbReference type="EMBL" id="JAYMYR010000011">
    <property type="protein sequence ID" value="KAK7333629.1"/>
    <property type="molecule type" value="Genomic_DNA"/>
</dbReference>